<dbReference type="SUPFAM" id="SSF49785">
    <property type="entry name" value="Galactose-binding domain-like"/>
    <property type="match status" value="1"/>
</dbReference>
<evidence type="ECO:0000256" key="2">
    <source>
        <dbReference type="ARBA" id="ARBA00007884"/>
    </source>
</evidence>
<dbReference type="InterPro" id="IPR008979">
    <property type="entry name" value="Galactose-bd-like_sf"/>
</dbReference>
<evidence type="ECO:0000313" key="6">
    <source>
        <dbReference type="EMBL" id="KAJ4823908.1"/>
    </source>
</evidence>
<evidence type="ECO:0000256" key="4">
    <source>
        <dbReference type="ARBA" id="ARBA00023186"/>
    </source>
</evidence>
<dbReference type="GO" id="GO:0032981">
    <property type="term" value="P:mitochondrial respiratory chain complex I assembly"/>
    <property type="evidence" value="ECO:0007669"/>
    <property type="project" value="TreeGrafter"/>
</dbReference>
<proteinExistence type="inferred from homology"/>
<gene>
    <name evidence="6" type="ORF">Tsubulata_047817</name>
</gene>
<dbReference type="AlphaFoldDB" id="A0A9Q0F2Q9"/>
<dbReference type="PANTHER" id="PTHR13194:SF18">
    <property type="entry name" value="COMPLEX I INTERMEDIATE-ASSOCIATED PROTEIN 30, MITOCHONDRIAL"/>
    <property type="match status" value="1"/>
</dbReference>
<comment type="subcellular location">
    <subcellularLocation>
        <location evidence="1">Mitochondrion</location>
    </subcellularLocation>
</comment>
<evidence type="ECO:0000256" key="1">
    <source>
        <dbReference type="ARBA" id="ARBA00004173"/>
    </source>
</evidence>
<keyword evidence="4" id="KW-0143">Chaperone</keyword>
<comment type="caution">
    <text evidence="6">The sequence shown here is derived from an EMBL/GenBank/DDBJ whole genome shotgun (WGS) entry which is preliminary data.</text>
</comment>
<evidence type="ECO:0000313" key="7">
    <source>
        <dbReference type="Proteomes" id="UP001141552"/>
    </source>
</evidence>
<dbReference type="OrthoDB" id="42561at2759"/>
<dbReference type="InterPro" id="IPR013857">
    <property type="entry name" value="NADH-UbQ_OxRdtase-assoc_prot30"/>
</dbReference>
<organism evidence="6 7">
    <name type="scientific">Turnera subulata</name>
    <dbReference type="NCBI Taxonomy" id="218843"/>
    <lineage>
        <taxon>Eukaryota</taxon>
        <taxon>Viridiplantae</taxon>
        <taxon>Streptophyta</taxon>
        <taxon>Embryophyta</taxon>
        <taxon>Tracheophyta</taxon>
        <taxon>Spermatophyta</taxon>
        <taxon>Magnoliopsida</taxon>
        <taxon>eudicotyledons</taxon>
        <taxon>Gunneridae</taxon>
        <taxon>Pentapetalae</taxon>
        <taxon>rosids</taxon>
        <taxon>fabids</taxon>
        <taxon>Malpighiales</taxon>
        <taxon>Passifloraceae</taxon>
        <taxon>Turnera</taxon>
    </lineage>
</organism>
<evidence type="ECO:0000256" key="3">
    <source>
        <dbReference type="ARBA" id="ARBA00023128"/>
    </source>
</evidence>
<dbReference type="InterPro" id="IPR039131">
    <property type="entry name" value="NDUFAF1"/>
</dbReference>
<evidence type="ECO:0000259" key="5">
    <source>
        <dbReference type="Pfam" id="PF08547"/>
    </source>
</evidence>
<sequence length="177" mass="19378">MKTTLIGLYYVVSFLQSRGISKRGLRFLIIIKPLYRGLFPGGGCPEASSGGGDGGCAIDMSRFRGLLQASVNATKKAFTWNLEELMPPSEKLIFSFNSKDDLKNWHLYSDSEYGGLSSASLEITDAGNEAKGVFSGNLSLDVADDTKWNITRSGFCGMRSKKVNFMCKVSRECSEDV</sequence>
<dbReference type="PANTHER" id="PTHR13194">
    <property type="entry name" value="COMPLEX I INTERMEDIATE-ASSOCIATED PROTEIN 30"/>
    <property type="match status" value="1"/>
</dbReference>
<dbReference type="GO" id="GO:0006120">
    <property type="term" value="P:mitochondrial electron transport, NADH to ubiquinone"/>
    <property type="evidence" value="ECO:0007669"/>
    <property type="project" value="TreeGrafter"/>
</dbReference>
<reference evidence="6" key="1">
    <citation type="submission" date="2022-02" db="EMBL/GenBank/DDBJ databases">
        <authorList>
            <person name="Henning P.M."/>
            <person name="McCubbin A.G."/>
            <person name="Shore J.S."/>
        </authorList>
    </citation>
    <scope>NUCLEOTIDE SEQUENCE</scope>
    <source>
        <strain evidence="6">F60SS</strain>
        <tissue evidence="6">Leaves</tissue>
    </source>
</reference>
<keyword evidence="3" id="KW-0496">Mitochondrion</keyword>
<feature type="domain" description="NADH:ubiquinone oxidoreductase intermediate-associated protein 30" evidence="5">
    <location>
        <begin position="94"/>
        <end position="166"/>
    </location>
</feature>
<keyword evidence="7" id="KW-1185">Reference proteome</keyword>
<accession>A0A9Q0F2Q9</accession>
<dbReference type="GO" id="GO:0005739">
    <property type="term" value="C:mitochondrion"/>
    <property type="evidence" value="ECO:0007669"/>
    <property type="project" value="UniProtKB-SubCell"/>
</dbReference>
<dbReference type="Pfam" id="PF08547">
    <property type="entry name" value="CIA30"/>
    <property type="match status" value="1"/>
</dbReference>
<protein>
    <recommendedName>
        <fullName evidence="5">NADH:ubiquinone oxidoreductase intermediate-associated protein 30 domain-containing protein</fullName>
    </recommendedName>
</protein>
<reference evidence="6" key="2">
    <citation type="journal article" date="2023" name="Plants (Basel)">
        <title>Annotation of the Turnera subulata (Passifloraceae) Draft Genome Reveals the S-Locus Evolved after the Divergence of Turneroideae from Passifloroideae in a Stepwise Manner.</title>
        <authorList>
            <person name="Henning P.M."/>
            <person name="Roalson E.H."/>
            <person name="Mir W."/>
            <person name="McCubbin A.G."/>
            <person name="Shore J.S."/>
        </authorList>
    </citation>
    <scope>NUCLEOTIDE SEQUENCE</scope>
    <source>
        <strain evidence="6">F60SS</strain>
    </source>
</reference>
<name>A0A9Q0F2Q9_9ROSI</name>
<comment type="similarity">
    <text evidence="2">Belongs to the CIA30 family.</text>
</comment>
<dbReference type="GO" id="GO:0051082">
    <property type="term" value="F:unfolded protein binding"/>
    <property type="evidence" value="ECO:0007669"/>
    <property type="project" value="TreeGrafter"/>
</dbReference>
<dbReference type="EMBL" id="JAKUCV010007323">
    <property type="protein sequence ID" value="KAJ4823908.1"/>
    <property type="molecule type" value="Genomic_DNA"/>
</dbReference>
<dbReference type="Proteomes" id="UP001141552">
    <property type="component" value="Unassembled WGS sequence"/>
</dbReference>